<feature type="compositionally biased region" description="Low complexity" evidence="1">
    <location>
        <begin position="68"/>
        <end position="78"/>
    </location>
</feature>
<dbReference type="Proteomes" id="UP001152561">
    <property type="component" value="Unassembled WGS sequence"/>
</dbReference>
<accession>A0A9Q1LIY0</accession>
<dbReference type="EMBL" id="JAJAGQ010000018">
    <property type="protein sequence ID" value="KAJ8536976.1"/>
    <property type="molecule type" value="Genomic_DNA"/>
</dbReference>
<evidence type="ECO:0000256" key="1">
    <source>
        <dbReference type="SAM" id="MobiDB-lite"/>
    </source>
</evidence>
<gene>
    <name evidence="2" type="ORF">K7X08_035377</name>
</gene>
<dbReference type="AlphaFoldDB" id="A0A9Q1LIY0"/>
<feature type="compositionally biased region" description="Basic and acidic residues" evidence="1">
    <location>
        <begin position="24"/>
        <end position="51"/>
    </location>
</feature>
<evidence type="ECO:0000313" key="3">
    <source>
        <dbReference type="Proteomes" id="UP001152561"/>
    </source>
</evidence>
<reference evidence="3" key="1">
    <citation type="journal article" date="2023" name="Proc. Natl. Acad. Sci. U.S.A.">
        <title>Genomic and structural basis for evolution of tropane alkaloid biosynthesis.</title>
        <authorList>
            <person name="Wanga Y.-J."/>
            <person name="Taina T."/>
            <person name="Yua J.-Y."/>
            <person name="Lia J."/>
            <person name="Xua B."/>
            <person name="Chenc J."/>
            <person name="D'Auriad J.C."/>
            <person name="Huanga J.-P."/>
            <person name="Huanga S.-X."/>
        </authorList>
    </citation>
    <scope>NUCLEOTIDE SEQUENCE [LARGE SCALE GENOMIC DNA]</scope>
    <source>
        <strain evidence="3">cv. KIB-2019</strain>
    </source>
</reference>
<protein>
    <submittedName>
        <fullName evidence="2">Uncharacterized protein</fullName>
    </submittedName>
</protein>
<keyword evidence="3" id="KW-1185">Reference proteome</keyword>
<feature type="region of interest" description="Disordered" evidence="1">
    <location>
        <begin position="1"/>
        <end position="121"/>
    </location>
</feature>
<proteinExistence type="predicted"/>
<feature type="compositionally biased region" description="Basic and acidic residues" evidence="1">
    <location>
        <begin position="79"/>
        <end position="107"/>
    </location>
</feature>
<sequence length="121" mass="13144">MGACASRPKDLDKELAPAPAEEPATPKKTEEETRAPHEEKKDGEETKKQEPLIDVSEPAPEVPKIEEVTAGNNTAAATEEVKPVKEEETAKEAEEVKVEAVKEQSAEEKEEVEETPKAAAQ</sequence>
<evidence type="ECO:0000313" key="2">
    <source>
        <dbReference type="EMBL" id="KAJ8536976.1"/>
    </source>
</evidence>
<comment type="caution">
    <text evidence="2">The sequence shown here is derived from an EMBL/GenBank/DDBJ whole genome shotgun (WGS) entry which is preliminary data.</text>
</comment>
<name>A0A9Q1LIY0_9SOLA</name>
<organism evidence="2 3">
    <name type="scientific">Anisodus acutangulus</name>
    <dbReference type="NCBI Taxonomy" id="402998"/>
    <lineage>
        <taxon>Eukaryota</taxon>
        <taxon>Viridiplantae</taxon>
        <taxon>Streptophyta</taxon>
        <taxon>Embryophyta</taxon>
        <taxon>Tracheophyta</taxon>
        <taxon>Spermatophyta</taxon>
        <taxon>Magnoliopsida</taxon>
        <taxon>eudicotyledons</taxon>
        <taxon>Gunneridae</taxon>
        <taxon>Pentapetalae</taxon>
        <taxon>asterids</taxon>
        <taxon>lamiids</taxon>
        <taxon>Solanales</taxon>
        <taxon>Solanaceae</taxon>
        <taxon>Solanoideae</taxon>
        <taxon>Hyoscyameae</taxon>
        <taxon>Anisodus</taxon>
    </lineage>
</organism>